<dbReference type="AlphaFoldDB" id="A0AAD9J1Z9"/>
<dbReference type="EMBL" id="JAODUP010000738">
    <property type="protein sequence ID" value="KAK2144666.1"/>
    <property type="molecule type" value="Genomic_DNA"/>
</dbReference>
<dbReference type="PANTHER" id="PTHR37984:SF5">
    <property type="entry name" value="PROTEIN NYNRIN-LIKE"/>
    <property type="match status" value="1"/>
</dbReference>
<dbReference type="InterPro" id="IPR036282">
    <property type="entry name" value="Glutathione-S-Trfase_C_sf"/>
</dbReference>
<dbReference type="PROSITE" id="PS50405">
    <property type="entry name" value="GST_CTER"/>
    <property type="match status" value="1"/>
</dbReference>
<feature type="domain" description="GST C-terminal" evidence="1">
    <location>
        <begin position="135"/>
        <end position="249"/>
    </location>
</feature>
<comment type="caution">
    <text evidence="2">The sequence shown here is derived from an EMBL/GenBank/DDBJ whole genome shotgun (WGS) entry which is preliminary data.</text>
</comment>
<name>A0AAD9J1Z9_9ANNE</name>
<dbReference type="PANTHER" id="PTHR37984">
    <property type="entry name" value="PROTEIN CBG26694"/>
    <property type="match status" value="1"/>
</dbReference>
<dbReference type="InterPro" id="IPR004046">
    <property type="entry name" value="GST_C"/>
</dbReference>
<evidence type="ECO:0000259" key="1">
    <source>
        <dbReference type="PROSITE" id="PS50405"/>
    </source>
</evidence>
<reference evidence="2" key="1">
    <citation type="journal article" date="2023" name="Mol. Biol. Evol.">
        <title>Third-Generation Sequencing Reveals the Adaptive Role of the Epigenome in Three Deep-Sea Polychaetes.</title>
        <authorList>
            <person name="Perez M."/>
            <person name="Aroh O."/>
            <person name="Sun Y."/>
            <person name="Lan Y."/>
            <person name="Juniper S.K."/>
            <person name="Young C.R."/>
            <person name="Angers B."/>
            <person name="Qian P.Y."/>
        </authorList>
    </citation>
    <scope>NUCLEOTIDE SEQUENCE</scope>
    <source>
        <strain evidence="2">P08H-3</strain>
    </source>
</reference>
<evidence type="ECO:0000313" key="3">
    <source>
        <dbReference type="Proteomes" id="UP001208570"/>
    </source>
</evidence>
<accession>A0AAD9J1Z9</accession>
<dbReference type="InterPro" id="IPR050951">
    <property type="entry name" value="Retrovirus_Pol_polyprotein"/>
</dbReference>
<dbReference type="Gene3D" id="3.30.70.270">
    <property type="match status" value="1"/>
</dbReference>
<dbReference type="SUPFAM" id="SSF47616">
    <property type="entry name" value="GST C-terminal domain-like"/>
    <property type="match status" value="1"/>
</dbReference>
<dbReference type="Gene3D" id="1.20.1050.10">
    <property type="match status" value="1"/>
</dbReference>
<evidence type="ECO:0000313" key="2">
    <source>
        <dbReference type="EMBL" id="KAK2144666.1"/>
    </source>
</evidence>
<proteinExistence type="predicted"/>
<dbReference type="Pfam" id="PF14497">
    <property type="entry name" value="GST_C_3"/>
    <property type="match status" value="1"/>
</dbReference>
<dbReference type="InterPro" id="IPR043128">
    <property type="entry name" value="Rev_trsase/Diguanyl_cyclase"/>
</dbReference>
<dbReference type="SUPFAM" id="SSF56672">
    <property type="entry name" value="DNA/RNA polymerases"/>
    <property type="match status" value="1"/>
</dbReference>
<gene>
    <name evidence="2" type="ORF">LSH36_738g00017</name>
</gene>
<protein>
    <recommendedName>
        <fullName evidence="1">GST C-terminal domain-containing protein</fullName>
    </recommendedName>
</protein>
<dbReference type="InterPro" id="IPR010987">
    <property type="entry name" value="Glutathione-S-Trfase_C-like"/>
</dbReference>
<dbReference type="Proteomes" id="UP001208570">
    <property type="component" value="Unassembled WGS sequence"/>
</dbReference>
<sequence>MDQILQGIPKCVCKQDDILVDGNDENANLDILEMVLERLSENNVHIKLPKCDILKSSTVYLGFEYCGDGVRPVESSVESIKKAPAPTNLSQLRSWLGVVQYYHQYLPDLATVLNPLHRQLQKNVKWHWSSLAGKTEYEEHRCNMVVECVNDMVMAELKLKFAADKEKDEIEKKWKEEQEPNYCQLLEKLLISNNGGNGYFVGNEMTWADLAACVWMGWVRELDYIHVMVWKKQSTCTLQCSIVFYMKIK</sequence>
<dbReference type="InterPro" id="IPR043502">
    <property type="entry name" value="DNA/RNA_pol_sf"/>
</dbReference>
<organism evidence="2 3">
    <name type="scientific">Paralvinella palmiformis</name>
    <dbReference type="NCBI Taxonomy" id="53620"/>
    <lineage>
        <taxon>Eukaryota</taxon>
        <taxon>Metazoa</taxon>
        <taxon>Spiralia</taxon>
        <taxon>Lophotrochozoa</taxon>
        <taxon>Annelida</taxon>
        <taxon>Polychaeta</taxon>
        <taxon>Sedentaria</taxon>
        <taxon>Canalipalpata</taxon>
        <taxon>Terebellida</taxon>
        <taxon>Terebelliformia</taxon>
        <taxon>Alvinellidae</taxon>
        <taxon>Paralvinella</taxon>
    </lineage>
</organism>
<dbReference type="CDD" id="cd03192">
    <property type="entry name" value="GST_C_Sigma_like"/>
    <property type="match status" value="1"/>
</dbReference>
<keyword evidence="3" id="KW-1185">Reference proteome</keyword>